<proteinExistence type="predicted"/>
<evidence type="ECO:0000313" key="3">
    <source>
        <dbReference type="Proteomes" id="UP000434172"/>
    </source>
</evidence>
<protein>
    <recommendedName>
        <fullName evidence="4">RING-type domain-containing protein</fullName>
    </recommendedName>
</protein>
<evidence type="ECO:0000313" key="2">
    <source>
        <dbReference type="EMBL" id="KAF0332010.1"/>
    </source>
</evidence>
<organism evidence="2 3">
    <name type="scientific">Colletotrichum asianum</name>
    <dbReference type="NCBI Taxonomy" id="702518"/>
    <lineage>
        <taxon>Eukaryota</taxon>
        <taxon>Fungi</taxon>
        <taxon>Dikarya</taxon>
        <taxon>Ascomycota</taxon>
        <taxon>Pezizomycotina</taxon>
        <taxon>Sordariomycetes</taxon>
        <taxon>Hypocreomycetidae</taxon>
        <taxon>Glomerellales</taxon>
        <taxon>Glomerellaceae</taxon>
        <taxon>Colletotrichum</taxon>
        <taxon>Colletotrichum gloeosporioides species complex</taxon>
    </lineage>
</organism>
<name>A0A8H3WT33_9PEZI</name>
<comment type="caution">
    <text evidence="2">The sequence shown here is derived from an EMBL/GenBank/DDBJ whole genome shotgun (WGS) entry which is preliminary data.</text>
</comment>
<feature type="compositionally biased region" description="Basic and acidic residues" evidence="1">
    <location>
        <begin position="115"/>
        <end position="129"/>
    </location>
</feature>
<feature type="region of interest" description="Disordered" evidence="1">
    <location>
        <begin position="109"/>
        <end position="160"/>
    </location>
</feature>
<keyword evidence="3" id="KW-1185">Reference proteome</keyword>
<reference evidence="2 3" key="1">
    <citation type="submission" date="2019-12" db="EMBL/GenBank/DDBJ databases">
        <title>A genome sequence resource for the geographically widespread anthracnose pathogen Colletotrichum asianum.</title>
        <authorList>
            <person name="Meng Y."/>
        </authorList>
    </citation>
    <scope>NUCLEOTIDE SEQUENCE [LARGE SCALE GENOMIC DNA]</scope>
    <source>
        <strain evidence="2 3">ICMP 18580</strain>
    </source>
</reference>
<sequence>MCILKHIFYQCPETEESREAKQKHPDNNILDLPNKKVKLYRRIGDLDACVRLRAGEEHHMQQVRVYCAHPFIGNCRQPTGKVVEIVQGMCADCLSVSSALPRKAWLRQEQQLSRDVTERNPEQERKMMENKASAFGLKTANKKDEQNDGEEDGSGGPVLRGAPYTDVHPDLFQYFQQVVILLKHSVARKIPEANMREDDLKQVRMEIRAERFCRRDDKHWMDDPNGGAAARMAICKCANERIPMCANVGRALRMYEAKRILEHHSRMVNLLEANYKSTDSRHLQEERTAARRFFLDRRGARADVEETAVYDMYPSKKPRYLNAIMALNNEVKDKIKQVRQEQLWIETDAEWSEFERQLRMRALVAAPAILWIALDNGLKDEVAEELIGIAVTWFLYVGSIFDPIHSYVHGMRPDKTDQQKAAEVAVYNDIKRMFSVVTQMFPASDLERWQVFHSKFPDGEIAVEGRRFSLEVRRAFHDRDTYYANAIRKVPDALAATRKRVISVATATARLMGNHHPAPQQPQADQSTSDESMNLIEFEDAAAKEKEDPPICGICKDPYDDNNELLRAVAICPQSNLHMLCFRCTMAHVLWIREVNTTEKGKEDKMPECPACREDFHGEFFRIRYNDLGTLGQPSVEDGEDAVRGALIYPPSDAVRPGQPFLW</sequence>
<dbReference type="Proteomes" id="UP000434172">
    <property type="component" value="Unassembled WGS sequence"/>
</dbReference>
<accession>A0A8H3WT33</accession>
<dbReference type="AlphaFoldDB" id="A0A8H3WT33"/>
<dbReference type="EMBL" id="WOWK01000001">
    <property type="protein sequence ID" value="KAF0332010.1"/>
    <property type="molecule type" value="Genomic_DNA"/>
</dbReference>
<dbReference type="OrthoDB" id="4817524at2759"/>
<evidence type="ECO:0000256" key="1">
    <source>
        <dbReference type="SAM" id="MobiDB-lite"/>
    </source>
</evidence>
<evidence type="ECO:0008006" key="4">
    <source>
        <dbReference type="Google" id="ProtNLM"/>
    </source>
</evidence>
<gene>
    <name evidence="2" type="ORF">GQ607_000026</name>
</gene>